<evidence type="ECO:0000313" key="7">
    <source>
        <dbReference type="Proteomes" id="UP000002943"/>
    </source>
</evidence>
<evidence type="ECO:0000256" key="1">
    <source>
        <dbReference type="ARBA" id="ARBA00009477"/>
    </source>
</evidence>
<dbReference type="OrthoDB" id="9811754at2"/>
<evidence type="ECO:0000313" key="6">
    <source>
        <dbReference type="EMBL" id="EFP95819.1"/>
    </source>
</evidence>
<keyword evidence="3" id="KW-0472">Membrane</keyword>
<gene>
    <name evidence="6" type="ORF">VIBC2010_14109</name>
</gene>
<keyword evidence="3" id="KW-1133">Transmembrane helix</keyword>
<dbReference type="AlphaFoldDB" id="E3BMA7"/>
<comment type="similarity">
    <text evidence="1">Belongs to the membrane fusion protein (MFP) (TC 8.A.1) family.</text>
</comment>
<dbReference type="GO" id="GO:1990961">
    <property type="term" value="P:xenobiotic detoxification by transmembrane export across the plasma membrane"/>
    <property type="evidence" value="ECO:0007669"/>
    <property type="project" value="InterPro"/>
</dbReference>
<feature type="domain" description="Multidrug resistance protein MdtA-like barrel-sandwich hybrid" evidence="4">
    <location>
        <begin position="42"/>
        <end position="237"/>
    </location>
</feature>
<dbReference type="GO" id="GO:1990195">
    <property type="term" value="C:macrolide transmembrane transporter complex"/>
    <property type="evidence" value="ECO:0007669"/>
    <property type="project" value="InterPro"/>
</dbReference>
<dbReference type="Pfam" id="PF25954">
    <property type="entry name" value="Beta-barrel_RND_2"/>
    <property type="match status" value="1"/>
</dbReference>
<dbReference type="Pfam" id="PF25917">
    <property type="entry name" value="BSH_RND"/>
    <property type="match status" value="1"/>
</dbReference>
<dbReference type="EMBL" id="AEIU01000086">
    <property type="protein sequence ID" value="EFP95819.1"/>
    <property type="molecule type" value="Genomic_DNA"/>
</dbReference>
<feature type="domain" description="CusB-like beta-barrel" evidence="5">
    <location>
        <begin position="243"/>
        <end position="285"/>
    </location>
</feature>
<dbReference type="InterPro" id="IPR058625">
    <property type="entry name" value="MdtA-like_BSH"/>
</dbReference>
<dbReference type="STRING" id="796620.VIBC2010_14109"/>
<dbReference type="Gene3D" id="2.40.30.170">
    <property type="match status" value="1"/>
</dbReference>
<dbReference type="PANTHER" id="PTHR30386:SF24">
    <property type="entry name" value="MULTIDRUG RESISTANCE EFFLUX PUMP"/>
    <property type="match status" value="1"/>
</dbReference>
<sequence length="334" mass="37107">MKKIIKILIPCLIVAILGGAYWHYYGRFFQSTDNAYVQTDITSVSSRINAEVIKVNVRDNQKVKKGDVLAVLDDRELLIKEKLAEATLAQNQAEESNANAAYKMQQSTIQEYTSKVSSAKAQYDYSLSQYHRFQALEKQNYVSKGDRDNSAAAYKVDEAQYVEAKASLKTQQDKLSVLDSQIKQAEAMLKQAKANLSQIQLELSYTQIIAPIDGTVTNRSMQTGMMVQPGQAIVSIVSNNPPWIRANFKETQKARMHKGQAVEVKIDAYPNKVFKAKIDSMSPATGATFALLPPENATGNFTKVVQRVPVKITFTEPVNIDNGLSAVVTVDTRE</sequence>
<evidence type="ECO:0000259" key="4">
    <source>
        <dbReference type="Pfam" id="PF25917"/>
    </source>
</evidence>
<evidence type="ECO:0000256" key="2">
    <source>
        <dbReference type="SAM" id="Coils"/>
    </source>
</evidence>
<evidence type="ECO:0000259" key="5">
    <source>
        <dbReference type="Pfam" id="PF25954"/>
    </source>
</evidence>
<feature type="coiled-coil region" evidence="2">
    <location>
        <begin position="168"/>
        <end position="202"/>
    </location>
</feature>
<evidence type="ECO:0000256" key="3">
    <source>
        <dbReference type="SAM" id="Phobius"/>
    </source>
</evidence>
<dbReference type="GO" id="GO:0019898">
    <property type="term" value="C:extrinsic component of membrane"/>
    <property type="evidence" value="ECO:0007669"/>
    <property type="project" value="InterPro"/>
</dbReference>
<proteinExistence type="inferred from homology"/>
<dbReference type="InterPro" id="IPR058792">
    <property type="entry name" value="Beta-barrel_RND_2"/>
</dbReference>
<accession>E3BMA7</accession>
<dbReference type="SUPFAM" id="SSF111369">
    <property type="entry name" value="HlyD-like secretion proteins"/>
    <property type="match status" value="3"/>
</dbReference>
<name>E3BMA7_9VIBR</name>
<dbReference type="eggNOG" id="COG1566">
    <property type="taxonomic scope" value="Bacteria"/>
</dbReference>
<keyword evidence="3" id="KW-0812">Transmembrane</keyword>
<feature type="transmembrane region" description="Helical" evidence="3">
    <location>
        <begin position="7"/>
        <end position="25"/>
    </location>
</feature>
<dbReference type="RefSeq" id="WP_009602224.1">
    <property type="nucleotide sequence ID" value="NZ_AEIU01000086.1"/>
</dbReference>
<dbReference type="InterPro" id="IPR050739">
    <property type="entry name" value="MFP"/>
</dbReference>
<organism evidence="6 7">
    <name type="scientific">Vibrio caribbeanicus ATCC BAA-2122</name>
    <dbReference type="NCBI Taxonomy" id="796620"/>
    <lineage>
        <taxon>Bacteria</taxon>
        <taxon>Pseudomonadati</taxon>
        <taxon>Pseudomonadota</taxon>
        <taxon>Gammaproteobacteria</taxon>
        <taxon>Vibrionales</taxon>
        <taxon>Vibrionaceae</taxon>
        <taxon>Vibrio</taxon>
    </lineage>
</organism>
<keyword evidence="2" id="KW-0175">Coiled coil</keyword>
<dbReference type="Gene3D" id="2.40.50.100">
    <property type="match status" value="1"/>
</dbReference>
<keyword evidence="7" id="KW-1185">Reference proteome</keyword>
<reference evidence="6 7" key="1">
    <citation type="journal article" date="2012" name="Int. J. Syst. Evol. Microbiol.">
        <title>Vibrio caribbeanicus sp. nov., isolated from the marine sponge Scleritoderma cyanea.</title>
        <authorList>
            <person name="Hoffmann M."/>
            <person name="Monday S.R."/>
            <person name="Allard M.W."/>
            <person name="Strain E.A."/>
            <person name="Whittaker P."/>
            <person name="Naum M."/>
            <person name="McCarthy P.J."/>
            <person name="Lopez J.V."/>
            <person name="Fischer M."/>
            <person name="Brown E.W."/>
        </authorList>
    </citation>
    <scope>NUCLEOTIDE SEQUENCE [LARGE SCALE GENOMIC DNA]</scope>
    <source>
        <strain evidence="6 7">ATCC BAA-2122</strain>
    </source>
</reference>
<dbReference type="InterPro" id="IPR030190">
    <property type="entry name" value="MacA_alpha-hairpin_sf"/>
</dbReference>
<protein>
    <submittedName>
        <fullName evidence="6">EmrKY-TolC multidrug resistance efflux pump, membrane fusion protein component</fullName>
    </submittedName>
</protein>
<dbReference type="Proteomes" id="UP000002943">
    <property type="component" value="Unassembled WGS sequence"/>
</dbReference>
<comment type="caution">
    <text evidence="6">The sequence shown here is derived from an EMBL/GenBank/DDBJ whole genome shotgun (WGS) entry which is preliminary data.</text>
</comment>
<dbReference type="PANTHER" id="PTHR30386">
    <property type="entry name" value="MEMBRANE FUSION SUBUNIT OF EMRAB-TOLC MULTIDRUG EFFLUX PUMP"/>
    <property type="match status" value="1"/>
</dbReference>
<dbReference type="Gene3D" id="6.10.140.1990">
    <property type="match status" value="1"/>
</dbReference>